<feature type="domain" description="CdaR GGDEF-like" evidence="3">
    <location>
        <begin position="302"/>
        <end position="446"/>
    </location>
</feature>
<evidence type="ECO:0000256" key="1">
    <source>
        <dbReference type="ARBA" id="ARBA00006754"/>
    </source>
</evidence>
<keyword evidence="5" id="KW-1185">Reference proteome</keyword>
<evidence type="ECO:0000259" key="2">
    <source>
        <dbReference type="Pfam" id="PF13556"/>
    </source>
</evidence>
<evidence type="ECO:0000313" key="4">
    <source>
        <dbReference type="EMBL" id="MFE9228066.1"/>
    </source>
</evidence>
<comment type="caution">
    <text evidence="4">The sequence shown here is derived from an EMBL/GenBank/DDBJ whole genome shotgun (WGS) entry which is preliminary data.</text>
</comment>
<dbReference type="Pfam" id="PF13556">
    <property type="entry name" value="HTH_30"/>
    <property type="match status" value="1"/>
</dbReference>
<dbReference type="InterPro" id="IPR042070">
    <property type="entry name" value="PucR_C-HTH_sf"/>
</dbReference>
<dbReference type="InterPro" id="IPR041522">
    <property type="entry name" value="CdaR_GGDEF"/>
</dbReference>
<reference evidence="4 5" key="1">
    <citation type="submission" date="2024-10" db="EMBL/GenBank/DDBJ databases">
        <title>The Natural Products Discovery Center: Release of the First 8490 Sequenced Strains for Exploring Actinobacteria Biosynthetic Diversity.</title>
        <authorList>
            <person name="Kalkreuter E."/>
            <person name="Kautsar S.A."/>
            <person name="Yang D."/>
            <person name="Bader C.D."/>
            <person name="Teijaro C.N."/>
            <person name="Fluegel L."/>
            <person name="Davis C.M."/>
            <person name="Simpson J.R."/>
            <person name="Lauterbach L."/>
            <person name="Steele A.D."/>
            <person name="Gui C."/>
            <person name="Meng S."/>
            <person name="Li G."/>
            <person name="Viehrig K."/>
            <person name="Ye F."/>
            <person name="Su P."/>
            <person name="Kiefer A.F."/>
            <person name="Nichols A."/>
            <person name="Cepeda A.J."/>
            <person name="Yan W."/>
            <person name="Fan B."/>
            <person name="Jiang Y."/>
            <person name="Adhikari A."/>
            <person name="Zheng C.-J."/>
            <person name="Schuster L."/>
            <person name="Cowan T.M."/>
            <person name="Smanski M.J."/>
            <person name="Chevrette M.G."/>
            <person name="De Carvalho L.P.S."/>
            <person name="Shen B."/>
        </authorList>
    </citation>
    <scope>NUCLEOTIDE SEQUENCE [LARGE SCALE GENOMIC DNA]</scope>
    <source>
        <strain evidence="4 5">NPDC007066</strain>
    </source>
</reference>
<dbReference type="PANTHER" id="PTHR33744:SF17">
    <property type="entry name" value="CONSERVED PROTEIN"/>
    <property type="match status" value="1"/>
</dbReference>
<comment type="similarity">
    <text evidence="1">Belongs to the CdaR family.</text>
</comment>
<name>A0ABW6LL93_9ACTN</name>
<sequence length="577" mass="61466">MDETATPPAGAGIRQLLLALGEPVVDLVAAPAGLEDVGVGDVAILDADEEPEPYQAHLVLIIGARGRRALRVARAAARRGATAVVVKMDADDGREMVKELAEDTGTVVIGIRPEVRWAHLDSLVRGVIADARRAGEPESAERPADLFALAETVAALTGGNISIEDATNRVVAYSRSGDGVDELRRRSILGWEGPAHYLSLLREWGVFERLRAGGEVVRVEERAELGIRRRLAIGIRVQDQWLGSIWVQEGSGPLSDTAEQALVGAARAAALLLVRHRTGTPSDLQVEEALLGRMLDGHIDPRTFAARIGAELTKPAAVVAFALTDLARPDSAPTASASTDSARADDSACVDRPAFELRRAEMTSLVTVHAGAYRRRALVAAGGSRVYMLLPGLPEGAGEGIAAGLAGDIVRSAGQRLHLDVRAAVGSVVGGLDSIAASKGEADQVLGIITRQGDPRVATIADVRSEVLVGETLALLEQHPRLRDPRISLLLAHDREHEGGLVPSVLAYLASQFNMRAAARLLHLHTNTLRYRLKRAETISGIDLADPHQCLFAHLQLLLETETVPERDASQTSSYGH</sequence>
<gene>
    <name evidence="4" type="ORF">ACFYM3_26215</name>
</gene>
<feature type="domain" description="PucR C-terminal helix-turn-helix" evidence="2">
    <location>
        <begin position="501"/>
        <end position="558"/>
    </location>
</feature>
<dbReference type="Pfam" id="PF17853">
    <property type="entry name" value="GGDEF_2"/>
    <property type="match status" value="1"/>
</dbReference>
<accession>A0ABW6LL93</accession>
<evidence type="ECO:0000259" key="3">
    <source>
        <dbReference type="Pfam" id="PF17853"/>
    </source>
</evidence>
<dbReference type="Gene3D" id="1.10.10.2840">
    <property type="entry name" value="PucR C-terminal helix-turn-helix domain"/>
    <property type="match status" value="1"/>
</dbReference>
<dbReference type="RefSeq" id="WP_358287835.1">
    <property type="nucleotide sequence ID" value="NZ_JBEYGJ010000032.1"/>
</dbReference>
<dbReference type="PANTHER" id="PTHR33744">
    <property type="entry name" value="CARBOHYDRATE DIACID REGULATOR"/>
    <property type="match status" value="1"/>
</dbReference>
<dbReference type="Proteomes" id="UP001601288">
    <property type="component" value="Unassembled WGS sequence"/>
</dbReference>
<dbReference type="InterPro" id="IPR051448">
    <property type="entry name" value="CdaR-like_regulators"/>
</dbReference>
<organism evidence="4 5">
    <name type="scientific">Streptomyces massasporeus</name>
    <dbReference type="NCBI Taxonomy" id="67324"/>
    <lineage>
        <taxon>Bacteria</taxon>
        <taxon>Bacillati</taxon>
        <taxon>Actinomycetota</taxon>
        <taxon>Actinomycetes</taxon>
        <taxon>Kitasatosporales</taxon>
        <taxon>Streptomycetaceae</taxon>
        <taxon>Streptomyces</taxon>
    </lineage>
</organism>
<evidence type="ECO:0000313" key="5">
    <source>
        <dbReference type="Proteomes" id="UP001601288"/>
    </source>
</evidence>
<protein>
    <submittedName>
        <fullName evidence="4">PucR family transcriptional regulator</fullName>
    </submittedName>
</protein>
<dbReference type="InterPro" id="IPR025736">
    <property type="entry name" value="PucR_C-HTH_dom"/>
</dbReference>
<proteinExistence type="inferred from homology"/>
<dbReference type="EMBL" id="JBIAFP010000016">
    <property type="protein sequence ID" value="MFE9228066.1"/>
    <property type="molecule type" value="Genomic_DNA"/>
</dbReference>